<evidence type="ECO:0000256" key="1">
    <source>
        <dbReference type="SAM" id="Phobius"/>
    </source>
</evidence>
<reference evidence="2 3" key="1">
    <citation type="journal article" date="2011" name="Stand. Genomic Sci.">
        <title>Complete genome sequence of Desulfobulbus propionicus type strain (1pr3).</title>
        <authorList>
            <person name="Pagani I."/>
            <person name="Lapidus A."/>
            <person name="Nolan M."/>
            <person name="Lucas S."/>
            <person name="Hammon N."/>
            <person name="Deshpande S."/>
            <person name="Cheng J.F."/>
            <person name="Chertkov O."/>
            <person name="Davenport K."/>
            <person name="Tapia R."/>
            <person name="Han C."/>
            <person name="Goodwin L."/>
            <person name="Pitluck S."/>
            <person name="Liolios K."/>
            <person name="Mavromatis K."/>
            <person name="Ivanova N."/>
            <person name="Mikhailova N."/>
            <person name="Pati A."/>
            <person name="Chen A."/>
            <person name="Palaniappan K."/>
            <person name="Land M."/>
            <person name="Hauser L."/>
            <person name="Chang Y.J."/>
            <person name="Jeffries C.D."/>
            <person name="Detter J.C."/>
            <person name="Brambilla E."/>
            <person name="Kannan K.P."/>
            <person name="Djao O.D."/>
            <person name="Rohde M."/>
            <person name="Pukall R."/>
            <person name="Spring S."/>
            <person name="Goker M."/>
            <person name="Sikorski J."/>
            <person name="Woyke T."/>
            <person name="Bristow J."/>
            <person name="Eisen J.A."/>
            <person name="Markowitz V."/>
            <person name="Hugenholtz P."/>
            <person name="Kyrpides N.C."/>
            <person name="Klenk H.P."/>
        </authorList>
    </citation>
    <scope>NUCLEOTIDE SEQUENCE [LARGE SCALE GENOMIC DNA]</scope>
    <source>
        <strain evidence="3">ATCC 33891 / DSM 2032 / 1pr3</strain>
    </source>
</reference>
<sequence>MEQSRQNMIAKKVSWYEAIAILFIIAVTWIDEILDIPFLILGGEATPINWRESFFESIIIGIIGAVIIRHTYKLLLRVSYLESILPVCASCGKIRMDSEFWEDIKHFVQERAKTEFTHGICPECIEKYYPEMRQKNKHSANGSE</sequence>
<evidence type="ECO:0000313" key="2">
    <source>
        <dbReference type="EMBL" id="ADW19320.1"/>
    </source>
</evidence>
<keyword evidence="1" id="KW-0812">Transmembrane</keyword>
<evidence type="ECO:0000313" key="3">
    <source>
        <dbReference type="Proteomes" id="UP000006365"/>
    </source>
</evidence>
<keyword evidence="1" id="KW-1133">Transmembrane helix</keyword>
<dbReference type="EMBL" id="CP002364">
    <property type="protein sequence ID" value="ADW19320.1"/>
    <property type="molecule type" value="Genomic_DNA"/>
</dbReference>
<accession>A0A7U3YPV1</accession>
<dbReference type="Proteomes" id="UP000006365">
    <property type="component" value="Chromosome"/>
</dbReference>
<feature type="transmembrane region" description="Helical" evidence="1">
    <location>
        <begin position="12"/>
        <end position="30"/>
    </location>
</feature>
<organism evidence="2 3">
    <name type="scientific">Desulfobulbus propionicus (strain ATCC 33891 / DSM 2032 / VKM B-1956 / 1pr3)</name>
    <dbReference type="NCBI Taxonomy" id="577650"/>
    <lineage>
        <taxon>Bacteria</taxon>
        <taxon>Pseudomonadati</taxon>
        <taxon>Thermodesulfobacteriota</taxon>
        <taxon>Desulfobulbia</taxon>
        <taxon>Desulfobulbales</taxon>
        <taxon>Desulfobulbaceae</taxon>
        <taxon>Desulfobulbus</taxon>
    </lineage>
</organism>
<dbReference type="AlphaFoldDB" id="A0A7U3YPV1"/>
<protein>
    <submittedName>
        <fullName evidence="2">Uncharacterized protein</fullName>
    </submittedName>
</protein>
<dbReference type="KEGG" id="dpr:Despr_3192"/>
<dbReference type="RefSeq" id="WP_015725844.1">
    <property type="nucleotide sequence ID" value="NC_014972.1"/>
</dbReference>
<gene>
    <name evidence="2" type="ordered locus">Despr_3192</name>
</gene>
<proteinExistence type="predicted"/>
<name>A0A7U3YPV1_DESPD</name>
<keyword evidence="1" id="KW-0472">Membrane</keyword>
<keyword evidence="3" id="KW-1185">Reference proteome</keyword>